<reference evidence="13 14" key="1">
    <citation type="submission" date="2024-11" db="EMBL/GenBank/DDBJ databases">
        <title>Chromosome-level genome assembly of the freshwater bivalve Anodonta woodiana.</title>
        <authorList>
            <person name="Chen X."/>
        </authorList>
    </citation>
    <scope>NUCLEOTIDE SEQUENCE [LARGE SCALE GENOMIC DNA]</scope>
    <source>
        <strain evidence="13">MN2024</strain>
        <tissue evidence="13">Gills</tissue>
    </source>
</reference>
<organism evidence="13 14">
    <name type="scientific">Sinanodonta woodiana</name>
    <name type="common">Chinese pond mussel</name>
    <name type="synonym">Anodonta woodiana</name>
    <dbReference type="NCBI Taxonomy" id="1069815"/>
    <lineage>
        <taxon>Eukaryota</taxon>
        <taxon>Metazoa</taxon>
        <taxon>Spiralia</taxon>
        <taxon>Lophotrochozoa</taxon>
        <taxon>Mollusca</taxon>
        <taxon>Bivalvia</taxon>
        <taxon>Autobranchia</taxon>
        <taxon>Heteroconchia</taxon>
        <taxon>Palaeoheterodonta</taxon>
        <taxon>Unionida</taxon>
        <taxon>Unionoidea</taxon>
        <taxon>Unionidae</taxon>
        <taxon>Unioninae</taxon>
        <taxon>Sinanodonta</taxon>
    </lineage>
</organism>
<dbReference type="GO" id="GO:0006506">
    <property type="term" value="P:GPI anchor biosynthetic process"/>
    <property type="evidence" value="ECO:0007669"/>
    <property type="project" value="UniProtKB-KW"/>
</dbReference>
<feature type="transmembrane region" description="Helical" evidence="11">
    <location>
        <begin position="767"/>
        <end position="792"/>
    </location>
</feature>
<dbReference type="Pfam" id="PF19316">
    <property type="entry name" value="PIGO_PIGG"/>
    <property type="match status" value="1"/>
</dbReference>
<dbReference type="SUPFAM" id="SSF53649">
    <property type="entry name" value="Alkaline phosphatase-like"/>
    <property type="match status" value="1"/>
</dbReference>
<feature type="transmembrane region" description="Helical" evidence="11">
    <location>
        <begin position="835"/>
        <end position="863"/>
    </location>
</feature>
<keyword evidence="5" id="KW-0808">Transferase</keyword>
<sequence length="1088" mass="122972">MVATMGFGIKILGIICYLLLFYIASVLIFTKGFLLKRVAIDSNSSCNVDFARTEEHGETGGCWMHATHQRAIVVIIDALKFEFMVHHSDIMKNKLSYINKLPEIHNLLTQKPKHALLYKFIADPPTTTLQRLKGITTGSLPTFVDAGSNFGSSEIAEDNFLDQLIRRGKKVKFLGDDTWLGLFPGRFSTAFPFPSFNVHDLHTVDNGILQHLYTELKKKDWTLTIVHFLGVDHCGHRYGPLHPAIGDKLSQMNQVIGNITALMEKGTVLFVLGDHGMTATGDHGGDSQDEVEAGLFVYGVDQITASGQKHGDYRTISQIDFVPTISLLLGLPIPFSNLGQVVPELFDHCSWSKESHIKQVYHRVQALRLNALQISHYIDSYMKISRDLPEELYTELQLSLSLTEDDLQKLVTKLSSHAEVEEVHLKFHSLEKRYITYIQSVQGMCRDVWAKFDLGAMTLGILTLLVAILLTVYCIKISPLICEGKFPGSAIVVFITSFVYIVHIIVQVSFLERGMVLFMAFILGLVDLVFLGITIQKAQGDSKGEELKNLTKRSYFELSQTFSFENWFNLFVIVLSMAGYFSNSFVVYDTSISVFLTQTLILMVSFKTVKEHFRTVKETHKEMHAKKARTSNKLRFSNIVQHPVFLTLCLTFFCSFCICLTKNFQACREEQVNCINSRFLERLVNLSSNTGEKNIRYFFSIVCLCILVLIPYLLLKHYGNLNGTSLPVLCMKYAMPLLLVCCALHWAVQGLPQNVLDSMPVWQQIVLPRIVHVSCIFSLLVFLIQPLLVYILPQNHKSLSLPYGQSSEHLMHTVYRHIKVNWQDYFSNSKDKPPVVFGLGTVYTSGVLYIGTLVSLLLCLLLGDGMTPSVLLGWFSVMSFLEIISIQMKATQDARLNMLSAVLTFHLMTSVFFYGTGHQATIPSIRWEAAFVGFHGDFTNNIVPAILILFNTFAAQVLFTVLTPLILLWPYSKGIFSGISLNNKSGKNETESEWKGDFVLFENEHKLKGTMMELMMYIILINELQVLSAMCAASLHRRHLMVWKIFAPRFVFQAVSSSITFVTLLLVYLLILKIDSQLGKWLTKLCTK</sequence>
<feature type="transmembrane region" description="Helical" evidence="11">
    <location>
        <begin position="726"/>
        <end position="747"/>
    </location>
</feature>
<name>A0ABD3W109_SINWO</name>
<feature type="domain" description="GPI ethanolamine phosphate transferase 2 C-terminal" evidence="12">
    <location>
        <begin position="883"/>
        <end position="1058"/>
    </location>
</feature>
<feature type="transmembrane region" description="Helical" evidence="11">
    <location>
        <begin position="487"/>
        <end position="510"/>
    </location>
</feature>
<evidence type="ECO:0000256" key="4">
    <source>
        <dbReference type="ARBA" id="ARBA00022502"/>
    </source>
</evidence>
<feature type="transmembrane region" description="Helical" evidence="11">
    <location>
        <begin position="942"/>
        <end position="969"/>
    </location>
</feature>
<evidence type="ECO:0000256" key="1">
    <source>
        <dbReference type="ARBA" id="ARBA00004477"/>
    </source>
</evidence>
<keyword evidence="4" id="KW-0337">GPI-anchor biosynthesis</keyword>
<feature type="transmembrane region" description="Helical" evidence="11">
    <location>
        <begin position="869"/>
        <end position="886"/>
    </location>
</feature>
<evidence type="ECO:0000259" key="12">
    <source>
        <dbReference type="Pfam" id="PF19316"/>
    </source>
</evidence>
<feature type="transmembrane region" description="Helical" evidence="11">
    <location>
        <begin position="516"/>
        <end position="535"/>
    </location>
</feature>
<proteinExistence type="inferred from homology"/>
<keyword evidence="9 11" id="KW-0472">Membrane</keyword>
<feature type="transmembrane region" description="Helical" evidence="11">
    <location>
        <begin position="12"/>
        <end position="34"/>
    </location>
</feature>
<keyword evidence="6 11" id="KW-0812">Transmembrane</keyword>
<feature type="transmembrane region" description="Helical" evidence="11">
    <location>
        <begin position="643"/>
        <end position="664"/>
    </location>
</feature>
<comment type="similarity">
    <text evidence="3">Belongs to the PIGG/PIGN/PIGO family. PIGO subfamily.</text>
</comment>
<dbReference type="PANTHER" id="PTHR23071:SF1">
    <property type="entry name" value="GPI ETHANOLAMINE PHOSPHATE TRANSFERASE 3"/>
    <property type="match status" value="1"/>
</dbReference>
<dbReference type="PANTHER" id="PTHR23071">
    <property type="entry name" value="PHOSPHATIDYLINOSITOL GLYCAN"/>
    <property type="match status" value="1"/>
</dbReference>
<dbReference type="InterPro" id="IPR037675">
    <property type="entry name" value="PIG-O_N"/>
</dbReference>
<dbReference type="InterPro" id="IPR045687">
    <property type="entry name" value="PIGG/GPI7_C"/>
</dbReference>
<evidence type="ECO:0000256" key="11">
    <source>
        <dbReference type="SAM" id="Phobius"/>
    </source>
</evidence>
<accession>A0ABD3W109</accession>
<comment type="subcellular location">
    <subcellularLocation>
        <location evidence="1">Endoplasmic reticulum membrane</location>
        <topology evidence="1">Multi-pass membrane protein</topology>
    </subcellularLocation>
</comment>
<evidence type="ECO:0000256" key="8">
    <source>
        <dbReference type="ARBA" id="ARBA00022989"/>
    </source>
</evidence>
<evidence type="ECO:0000256" key="9">
    <source>
        <dbReference type="ARBA" id="ARBA00023136"/>
    </source>
</evidence>
<evidence type="ECO:0000313" key="13">
    <source>
        <dbReference type="EMBL" id="KAL3867346.1"/>
    </source>
</evidence>
<dbReference type="Pfam" id="PF01663">
    <property type="entry name" value="Phosphodiest"/>
    <property type="match status" value="1"/>
</dbReference>
<keyword evidence="7" id="KW-0256">Endoplasmic reticulum</keyword>
<protein>
    <recommendedName>
        <fullName evidence="12">GPI ethanolamine phosphate transferase 2 C-terminal domain-containing protein</fullName>
    </recommendedName>
</protein>
<evidence type="ECO:0000256" key="10">
    <source>
        <dbReference type="ARBA" id="ARBA00023180"/>
    </source>
</evidence>
<keyword evidence="10" id="KW-0325">Glycoprotein</keyword>
<dbReference type="Gene3D" id="3.40.720.10">
    <property type="entry name" value="Alkaline Phosphatase, subunit A"/>
    <property type="match status" value="1"/>
</dbReference>
<dbReference type="Proteomes" id="UP001634394">
    <property type="component" value="Unassembled WGS sequence"/>
</dbReference>
<dbReference type="GO" id="GO:0005789">
    <property type="term" value="C:endoplasmic reticulum membrane"/>
    <property type="evidence" value="ECO:0007669"/>
    <property type="project" value="UniProtKB-SubCell"/>
</dbReference>
<feature type="transmembrane region" description="Helical" evidence="11">
    <location>
        <begin position="695"/>
        <end position="714"/>
    </location>
</feature>
<evidence type="ECO:0000256" key="3">
    <source>
        <dbReference type="ARBA" id="ARBA00008695"/>
    </source>
</evidence>
<dbReference type="GO" id="GO:0016740">
    <property type="term" value="F:transferase activity"/>
    <property type="evidence" value="ECO:0007669"/>
    <property type="project" value="UniProtKB-KW"/>
</dbReference>
<dbReference type="AlphaFoldDB" id="A0ABD3W109"/>
<evidence type="ECO:0000313" key="14">
    <source>
        <dbReference type="Proteomes" id="UP001634394"/>
    </source>
</evidence>
<dbReference type="InterPro" id="IPR002591">
    <property type="entry name" value="Phosphodiest/P_Trfase"/>
</dbReference>
<dbReference type="CDD" id="cd16023">
    <property type="entry name" value="GPI_EPT_3"/>
    <property type="match status" value="1"/>
</dbReference>
<comment type="pathway">
    <text evidence="2">Glycolipid biosynthesis; glycosylphosphatidylinositol-anchor biosynthesis.</text>
</comment>
<feature type="transmembrane region" description="Helical" evidence="11">
    <location>
        <begin position="1014"/>
        <end position="1035"/>
    </location>
</feature>
<evidence type="ECO:0000256" key="6">
    <source>
        <dbReference type="ARBA" id="ARBA00022692"/>
    </source>
</evidence>
<gene>
    <name evidence="13" type="ORF">ACJMK2_044555</name>
</gene>
<comment type="caution">
    <text evidence="13">The sequence shown here is derived from an EMBL/GenBank/DDBJ whole genome shotgun (WGS) entry which is preliminary data.</text>
</comment>
<dbReference type="EMBL" id="JBJQND010000009">
    <property type="protein sequence ID" value="KAL3867346.1"/>
    <property type="molecule type" value="Genomic_DNA"/>
</dbReference>
<feature type="transmembrane region" description="Helical" evidence="11">
    <location>
        <begin position="454"/>
        <end position="475"/>
    </location>
</feature>
<feature type="transmembrane region" description="Helical" evidence="11">
    <location>
        <begin position="555"/>
        <end position="579"/>
    </location>
</feature>
<feature type="transmembrane region" description="Helical" evidence="11">
    <location>
        <begin position="1050"/>
        <end position="1071"/>
    </location>
</feature>
<evidence type="ECO:0000256" key="5">
    <source>
        <dbReference type="ARBA" id="ARBA00022679"/>
    </source>
</evidence>
<dbReference type="InterPro" id="IPR017850">
    <property type="entry name" value="Alkaline_phosphatase_core_sf"/>
</dbReference>
<evidence type="ECO:0000256" key="7">
    <source>
        <dbReference type="ARBA" id="ARBA00022824"/>
    </source>
</evidence>
<dbReference type="InterPro" id="IPR039524">
    <property type="entry name" value="PIGO/GPI13"/>
</dbReference>
<keyword evidence="8 11" id="KW-1133">Transmembrane helix</keyword>
<feature type="transmembrane region" description="Helical" evidence="11">
    <location>
        <begin position="898"/>
        <end position="917"/>
    </location>
</feature>
<evidence type="ECO:0000256" key="2">
    <source>
        <dbReference type="ARBA" id="ARBA00004687"/>
    </source>
</evidence>
<keyword evidence="14" id="KW-1185">Reference proteome</keyword>